<evidence type="ECO:0000313" key="11">
    <source>
        <dbReference type="Proteomes" id="UP000050961"/>
    </source>
</evidence>
<dbReference type="InterPro" id="IPR002252">
    <property type="entry name" value="Glyco_hydro_36"/>
</dbReference>
<comment type="similarity">
    <text evidence="2">Belongs to the glycosyl hydrolase 36 family.</text>
</comment>
<protein>
    <recommendedName>
        <fullName evidence="3 6">Alpha-galactosidase</fullName>
        <ecNumber evidence="3 6">3.2.1.22</ecNumber>
    </recommendedName>
</protein>
<evidence type="ECO:0000256" key="6">
    <source>
        <dbReference type="PIRNR" id="PIRNR005536"/>
    </source>
</evidence>
<dbReference type="GO" id="GO:0004557">
    <property type="term" value="F:alpha-galactosidase activity"/>
    <property type="evidence" value="ECO:0007669"/>
    <property type="project" value="UniProtKB-UniRule"/>
</dbReference>
<feature type="active site" description="Nucleophile" evidence="7">
    <location>
        <position position="451"/>
    </location>
</feature>
<dbReference type="InterPro" id="IPR050985">
    <property type="entry name" value="Alpha-glycosidase_related"/>
</dbReference>
<evidence type="ECO:0000256" key="4">
    <source>
        <dbReference type="ARBA" id="ARBA00022801"/>
    </source>
</evidence>
<dbReference type="Proteomes" id="UP000050961">
    <property type="component" value="Unassembled WGS sequence"/>
</dbReference>
<sequence length="702" mass="79528">MKLLNDKYLVKCYLGPKLAAYRGSNKISTSKHAFSIQGDADPYSLTSLPLEYSTLESGDYRIPAYEVKNSANQYLPIMKYKNHKIIDGIPDNMTDLPQLKAVKEDAQTLLIRLADEQNNLICELQYVLFDKLPVIAKSVKYINQGEQPLTIENAASLQLDLTDDEYEMITLQGTHAHEANVFKQKLIQGKNVIASNHGTSGPQAVPFLALTRPGTTQHQGSIISTTLLWSGNFASGVEVDHYHRLRTVIGINPEHFSWELAPGEQYLTPQAILAYTDGGLNGMSNVYHRLFNTHLIPYQRQHLISYNTWETTYFAINEQKAVRQLDAAQKLGVELFVIDDGWFINRNGEDGQLGDWRPDPSKFPHGLTNLSDKAHHCGMKFGLWIEPEMVTANSKVYQNHPDWILQYHDQTPLESRNQLILDLSQSRVQEHIIKLVSNLILDNKLDYLKWDYNRHFSQPGSAVLPAAQQKEVPTRYVLGLYRILKELRIRFPKLIIENCSAGGGRLDPGMLFYTDQTWISDLTDPIYRAEIMQGLSLLYPASIFVSHVTKSPNEQDGRVTSLKTRLLASFLGVTGIECDVQSSTADEQKMIRQYFALYKKNRAIFQNGVLYRLGKLNDSTHSVAWLLTDEQKNNGFILLISGLVSAVKTNRYLPLKYLNNTMLYAVNETEEYLGDELNYAGVTLPISQSDFTSELITINKVN</sequence>
<keyword evidence="4 6" id="KW-0378">Hydrolase</keyword>
<feature type="active site" description="Proton donor" evidence="7">
    <location>
        <position position="521"/>
    </location>
</feature>
<dbReference type="InterPro" id="IPR000111">
    <property type="entry name" value="Glyco_hydro_27/36_CS"/>
</dbReference>
<dbReference type="InterPro" id="IPR017853">
    <property type="entry name" value="GH"/>
</dbReference>
<dbReference type="PROSITE" id="PS00512">
    <property type="entry name" value="ALPHA_GALACTOSIDASE"/>
    <property type="match status" value="1"/>
</dbReference>
<dbReference type="EMBL" id="AYZF01000008">
    <property type="protein sequence ID" value="KRN07029.1"/>
    <property type="molecule type" value="Genomic_DNA"/>
</dbReference>
<dbReference type="Gene3D" id="2.60.40.1180">
    <property type="entry name" value="Golgi alpha-mannosidase II"/>
    <property type="match status" value="1"/>
</dbReference>
<feature type="domain" description="Glycosyl hydrolase family 36 N-terminal" evidence="9">
    <location>
        <begin position="8"/>
        <end position="261"/>
    </location>
</feature>
<comment type="caution">
    <text evidence="10">The sequence shown here is derived from an EMBL/GenBank/DDBJ whole genome shotgun (WGS) entry which is preliminary data.</text>
</comment>
<reference evidence="10 11" key="1">
    <citation type="journal article" date="2015" name="Genome Announc.">
        <title>Expanding the biotechnology potential of lactobacilli through comparative genomics of 213 strains and associated genera.</title>
        <authorList>
            <person name="Sun Z."/>
            <person name="Harris H.M."/>
            <person name="McCann A."/>
            <person name="Guo C."/>
            <person name="Argimon S."/>
            <person name="Zhang W."/>
            <person name="Yang X."/>
            <person name="Jeffery I.B."/>
            <person name="Cooney J.C."/>
            <person name="Kagawa T.F."/>
            <person name="Liu W."/>
            <person name="Song Y."/>
            <person name="Salvetti E."/>
            <person name="Wrobel A."/>
            <person name="Rasinkangas P."/>
            <person name="Parkhill J."/>
            <person name="Rea M.C."/>
            <person name="O'Sullivan O."/>
            <person name="Ritari J."/>
            <person name="Douillard F.P."/>
            <person name="Paul Ross R."/>
            <person name="Yang R."/>
            <person name="Briner A.E."/>
            <person name="Felis G.E."/>
            <person name="de Vos W.M."/>
            <person name="Barrangou R."/>
            <person name="Klaenhammer T.R."/>
            <person name="Caufield P.W."/>
            <person name="Cui Y."/>
            <person name="Zhang H."/>
            <person name="O'Toole P.W."/>
        </authorList>
    </citation>
    <scope>NUCLEOTIDE SEQUENCE [LARGE SCALE GENOMIC DNA]</scope>
    <source>
        <strain evidence="10 11">DSM 21376</strain>
    </source>
</reference>
<dbReference type="PATRIC" id="fig|1423806.3.peg.608"/>
<evidence type="ECO:0000256" key="5">
    <source>
        <dbReference type="ARBA" id="ARBA00023295"/>
    </source>
</evidence>
<dbReference type="PANTHER" id="PTHR43053">
    <property type="entry name" value="GLYCOSIDASE FAMILY 31"/>
    <property type="match status" value="1"/>
</dbReference>
<dbReference type="GO" id="GO:0016052">
    <property type="term" value="P:carbohydrate catabolic process"/>
    <property type="evidence" value="ECO:0007669"/>
    <property type="project" value="InterPro"/>
</dbReference>
<dbReference type="PANTHER" id="PTHR43053:SF3">
    <property type="entry name" value="ALPHA-GALACTOSIDASE C-RELATED"/>
    <property type="match status" value="1"/>
</dbReference>
<dbReference type="FunFam" id="3.20.20.70:FF:000118">
    <property type="entry name" value="Alpha-galactosidase"/>
    <property type="match status" value="1"/>
</dbReference>
<dbReference type="PIRSF" id="PIRSF005536">
    <property type="entry name" value="Agal"/>
    <property type="match status" value="1"/>
</dbReference>
<evidence type="ECO:0000256" key="3">
    <source>
        <dbReference type="ARBA" id="ARBA00012755"/>
    </source>
</evidence>
<dbReference type="Gene3D" id="2.70.98.60">
    <property type="entry name" value="alpha-galactosidase from lactobacil brevis"/>
    <property type="match status" value="1"/>
</dbReference>
<keyword evidence="11" id="KW-1185">Reference proteome</keyword>
<dbReference type="STRING" id="1423806.FD15_GL000597"/>
<dbReference type="AlphaFoldDB" id="A0A0R2DZC9"/>
<gene>
    <name evidence="10" type="ORF">FD15_GL000597</name>
</gene>
<evidence type="ECO:0000256" key="2">
    <source>
        <dbReference type="ARBA" id="ARBA00006202"/>
    </source>
</evidence>
<dbReference type="InterPro" id="IPR038417">
    <property type="entry name" value="Alpga-gal_N_sf"/>
</dbReference>
<proteinExistence type="inferred from homology"/>
<dbReference type="Pfam" id="PF16875">
    <property type="entry name" value="Glyco_hydro_36N"/>
    <property type="match status" value="1"/>
</dbReference>
<dbReference type="CDD" id="cd14791">
    <property type="entry name" value="GH36"/>
    <property type="match status" value="1"/>
</dbReference>
<dbReference type="PRINTS" id="PR00743">
    <property type="entry name" value="GLHYDRLASE36"/>
</dbReference>
<dbReference type="eggNOG" id="COG3345">
    <property type="taxonomic scope" value="Bacteria"/>
</dbReference>
<accession>A0A0R2DZC9</accession>
<comment type="catalytic activity">
    <reaction evidence="1 6">
        <text>Hydrolysis of terminal, non-reducing alpha-D-galactose residues in alpha-D-galactosides, including galactose oligosaccharides, galactomannans and galactolipids.</text>
        <dbReference type="EC" id="3.2.1.22"/>
    </reaction>
</comment>
<dbReference type="Pfam" id="PF16874">
    <property type="entry name" value="Glyco_hydro_36C"/>
    <property type="match status" value="1"/>
</dbReference>
<organism evidence="10 11">
    <name type="scientific">Liquorilactobacillus sucicola DSM 21376 = JCM 15457</name>
    <dbReference type="NCBI Taxonomy" id="1423806"/>
    <lineage>
        <taxon>Bacteria</taxon>
        <taxon>Bacillati</taxon>
        <taxon>Bacillota</taxon>
        <taxon>Bacilli</taxon>
        <taxon>Lactobacillales</taxon>
        <taxon>Lactobacillaceae</taxon>
        <taxon>Liquorilactobacillus</taxon>
    </lineage>
</organism>
<evidence type="ECO:0000259" key="8">
    <source>
        <dbReference type="Pfam" id="PF16874"/>
    </source>
</evidence>
<feature type="domain" description="Glycosyl hydrolase family 36 C-terminal" evidence="8">
    <location>
        <begin position="623"/>
        <end position="697"/>
    </location>
</feature>
<dbReference type="EC" id="3.2.1.22" evidence="3 6"/>
<dbReference type="InterPro" id="IPR031705">
    <property type="entry name" value="Glyco_hydro_36_C"/>
</dbReference>
<dbReference type="Gene3D" id="3.20.20.70">
    <property type="entry name" value="Aldolase class I"/>
    <property type="match status" value="1"/>
</dbReference>
<evidence type="ECO:0000259" key="9">
    <source>
        <dbReference type="Pfam" id="PF16875"/>
    </source>
</evidence>
<dbReference type="SUPFAM" id="SSF51445">
    <property type="entry name" value="(Trans)glycosidases"/>
    <property type="match status" value="1"/>
</dbReference>
<evidence type="ECO:0000313" key="10">
    <source>
        <dbReference type="EMBL" id="KRN07029.1"/>
    </source>
</evidence>
<dbReference type="InterPro" id="IPR013785">
    <property type="entry name" value="Aldolase_TIM"/>
</dbReference>
<evidence type="ECO:0000256" key="1">
    <source>
        <dbReference type="ARBA" id="ARBA00001255"/>
    </source>
</evidence>
<evidence type="ECO:0000256" key="7">
    <source>
        <dbReference type="PIRSR" id="PIRSR005536-1"/>
    </source>
</evidence>
<keyword evidence="5 6" id="KW-0326">Glycosidase</keyword>
<dbReference type="InterPro" id="IPR013780">
    <property type="entry name" value="Glyco_hydro_b"/>
</dbReference>
<name>A0A0R2DZC9_9LACO</name>
<dbReference type="InterPro" id="IPR031704">
    <property type="entry name" value="Glyco_hydro_36_N"/>
</dbReference>
<dbReference type="Pfam" id="PF02065">
    <property type="entry name" value="Melibiase"/>
    <property type="match status" value="1"/>
</dbReference>